<evidence type="ECO:0000313" key="3">
    <source>
        <dbReference type="Proteomes" id="UP000737171"/>
    </source>
</evidence>
<sequence>MSCTDAREREALRQQLLLRSLWREAPEGALRGWLRETPAREQRSLAAYRSNGEAVAGRALATAFPTVEQLVGEASFVALAAAFWRAQPPTCGDMAAYGAALPGFIAADPQLADVPYLADAARLDWAVHRAEAAADVHQPPEGLPRLGTDAPEALAMVLRPSVLLVSSRWPVAAIWHAHRSSEADRFSRVRAALEAGTGEHALVWREGWRPRVLALADADAAFTTALLAARPLALALDAAGAEFQFEPWLLQALQHGWLAAVLPCLEFSGEEER</sequence>
<dbReference type="EMBL" id="JABRWJ010000009">
    <property type="protein sequence ID" value="NRF70655.1"/>
    <property type="molecule type" value="Genomic_DNA"/>
</dbReference>
<proteinExistence type="predicted"/>
<protein>
    <submittedName>
        <fullName evidence="2">DNA-binding domain-containing protein</fullName>
    </submittedName>
</protein>
<dbReference type="Proteomes" id="UP000737171">
    <property type="component" value="Unassembled WGS sequence"/>
</dbReference>
<evidence type="ECO:0000259" key="1">
    <source>
        <dbReference type="Pfam" id="PF09836"/>
    </source>
</evidence>
<accession>A0ABX2EPS5</accession>
<keyword evidence="3" id="KW-1185">Reference proteome</keyword>
<feature type="domain" description="Putative DNA-binding" evidence="1">
    <location>
        <begin position="14"/>
        <end position="105"/>
    </location>
</feature>
<gene>
    <name evidence="2" type="ORF">HLB44_26985</name>
</gene>
<comment type="caution">
    <text evidence="2">The sequence shown here is derived from an EMBL/GenBank/DDBJ whole genome shotgun (WGS) entry which is preliminary data.</text>
</comment>
<dbReference type="RefSeq" id="WP_173130227.1">
    <property type="nucleotide sequence ID" value="NZ_JABRWJ010000009.1"/>
</dbReference>
<name>A0ABX2EPS5_9BURK</name>
<organism evidence="2 3">
    <name type="scientific">Pseudaquabacterium terrae</name>
    <dbReference type="NCBI Taxonomy" id="2732868"/>
    <lineage>
        <taxon>Bacteria</taxon>
        <taxon>Pseudomonadati</taxon>
        <taxon>Pseudomonadota</taxon>
        <taxon>Betaproteobacteria</taxon>
        <taxon>Burkholderiales</taxon>
        <taxon>Sphaerotilaceae</taxon>
        <taxon>Pseudaquabacterium</taxon>
    </lineage>
</organism>
<dbReference type="Pfam" id="PF09836">
    <property type="entry name" value="DUF2063"/>
    <property type="match status" value="1"/>
</dbReference>
<keyword evidence="2" id="KW-0238">DNA-binding</keyword>
<reference evidence="2 3" key="1">
    <citation type="submission" date="2020-05" db="EMBL/GenBank/DDBJ databases">
        <title>Aquincola sp. isolate from soil.</title>
        <authorList>
            <person name="Han J."/>
            <person name="Kim D.-U."/>
        </authorList>
    </citation>
    <scope>NUCLEOTIDE SEQUENCE [LARGE SCALE GENOMIC DNA]</scope>
    <source>
        <strain evidence="2 3">S2</strain>
    </source>
</reference>
<dbReference type="InterPro" id="IPR018640">
    <property type="entry name" value="DUF2063"/>
</dbReference>
<dbReference type="GO" id="GO:0003677">
    <property type="term" value="F:DNA binding"/>
    <property type="evidence" value="ECO:0007669"/>
    <property type="project" value="UniProtKB-KW"/>
</dbReference>
<evidence type="ECO:0000313" key="2">
    <source>
        <dbReference type="EMBL" id="NRF70655.1"/>
    </source>
</evidence>